<dbReference type="AlphaFoldDB" id="A0A3B0RWT6"/>
<accession>A0A3B0RWT6</accession>
<dbReference type="EMBL" id="UOEF01000061">
    <property type="protein sequence ID" value="VAV88883.1"/>
    <property type="molecule type" value="Genomic_DNA"/>
</dbReference>
<reference evidence="1" key="1">
    <citation type="submission" date="2018-06" db="EMBL/GenBank/DDBJ databases">
        <authorList>
            <person name="Zhirakovskaya E."/>
        </authorList>
    </citation>
    <scope>NUCLEOTIDE SEQUENCE</scope>
</reference>
<gene>
    <name evidence="1" type="ORF">MNBD_ALPHA04-1173</name>
</gene>
<name>A0A3B0RWT6_9ZZZZ</name>
<proteinExistence type="predicted"/>
<evidence type="ECO:0000313" key="1">
    <source>
        <dbReference type="EMBL" id="VAV88883.1"/>
    </source>
</evidence>
<organism evidence="1">
    <name type="scientific">hydrothermal vent metagenome</name>
    <dbReference type="NCBI Taxonomy" id="652676"/>
    <lineage>
        <taxon>unclassified sequences</taxon>
        <taxon>metagenomes</taxon>
        <taxon>ecological metagenomes</taxon>
    </lineage>
</organism>
<protein>
    <submittedName>
        <fullName evidence="1">Uncharacterized protein</fullName>
    </submittedName>
</protein>
<sequence>MRSVAELEQYLDAPQAGLDTVRRAEGYLRAGEEILEQWAEAHGKVPTEEKKEGFRLLALQRQGAKGDPSFNACRETCRELVFHYNLVQQNAADDNIDDMLNMMELVAKHLVLFVGGKLQNAELGEFCCSSKSLRYDSNDILSG</sequence>